<comment type="catalytic activity">
    <reaction evidence="8">
        <text>L-seryl-[protein] + ATP = O-phospho-L-seryl-[protein] + ADP + H(+)</text>
        <dbReference type="Rhea" id="RHEA:17989"/>
        <dbReference type="Rhea" id="RHEA-COMP:9863"/>
        <dbReference type="Rhea" id="RHEA-COMP:11604"/>
        <dbReference type="ChEBI" id="CHEBI:15378"/>
        <dbReference type="ChEBI" id="CHEBI:29999"/>
        <dbReference type="ChEBI" id="CHEBI:30616"/>
        <dbReference type="ChEBI" id="CHEBI:83421"/>
        <dbReference type="ChEBI" id="CHEBI:456216"/>
        <dbReference type="EC" id="2.7.11.1"/>
    </reaction>
</comment>
<dbReference type="FunFam" id="3.30.200.20:FF:000035">
    <property type="entry name" value="Serine/threonine protein kinase Stk1"/>
    <property type="match status" value="1"/>
</dbReference>
<feature type="region of interest" description="Disordered" evidence="10">
    <location>
        <begin position="424"/>
        <end position="452"/>
    </location>
</feature>
<feature type="region of interest" description="Disordered" evidence="10">
    <location>
        <begin position="597"/>
        <end position="647"/>
    </location>
</feature>
<feature type="region of interest" description="Disordered" evidence="10">
    <location>
        <begin position="291"/>
        <end position="357"/>
    </location>
</feature>
<feature type="domain" description="PASTA" evidence="13">
    <location>
        <begin position="463"/>
        <end position="531"/>
    </location>
</feature>
<comment type="catalytic activity">
    <reaction evidence="7">
        <text>L-threonyl-[protein] + ATP = O-phospho-L-threonyl-[protein] + ADP + H(+)</text>
        <dbReference type="Rhea" id="RHEA:46608"/>
        <dbReference type="Rhea" id="RHEA-COMP:11060"/>
        <dbReference type="Rhea" id="RHEA-COMP:11605"/>
        <dbReference type="ChEBI" id="CHEBI:15378"/>
        <dbReference type="ChEBI" id="CHEBI:30013"/>
        <dbReference type="ChEBI" id="CHEBI:30616"/>
        <dbReference type="ChEBI" id="CHEBI:61977"/>
        <dbReference type="ChEBI" id="CHEBI:456216"/>
        <dbReference type="EC" id="2.7.11.1"/>
    </reaction>
</comment>
<dbReference type="SMART" id="SM00220">
    <property type="entry name" value="S_TKc"/>
    <property type="match status" value="1"/>
</dbReference>
<dbReference type="Proteomes" id="UP000824208">
    <property type="component" value="Unassembled WGS sequence"/>
</dbReference>
<dbReference type="CDD" id="cd14014">
    <property type="entry name" value="STKc_PknB_like"/>
    <property type="match status" value="1"/>
</dbReference>
<keyword evidence="11" id="KW-0472">Membrane</keyword>
<protein>
    <recommendedName>
        <fullName evidence="1">non-specific serine/threonine protein kinase</fullName>
        <ecNumber evidence="1">2.7.11.1</ecNumber>
    </recommendedName>
</protein>
<feature type="domain" description="PASTA" evidence="13">
    <location>
        <begin position="391"/>
        <end position="462"/>
    </location>
</feature>
<evidence type="ECO:0000256" key="3">
    <source>
        <dbReference type="ARBA" id="ARBA00022679"/>
    </source>
</evidence>
<feature type="compositionally biased region" description="Polar residues" evidence="10">
    <location>
        <begin position="436"/>
        <end position="452"/>
    </location>
</feature>
<dbReference type="PROSITE" id="PS51178">
    <property type="entry name" value="PASTA"/>
    <property type="match status" value="3"/>
</dbReference>
<evidence type="ECO:0000259" key="13">
    <source>
        <dbReference type="PROSITE" id="PS51178"/>
    </source>
</evidence>
<keyword evidence="3" id="KW-0808">Transferase</keyword>
<evidence type="ECO:0000256" key="7">
    <source>
        <dbReference type="ARBA" id="ARBA00047899"/>
    </source>
</evidence>
<dbReference type="SUPFAM" id="SSF56112">
    <property type="entry name" value="Protein kinase-like (PK-like)"/>
    <property type="match status" value="1"/>
</dbReference>
<dbReference type="PROSITE" id="PS00107">
    <property type="entry name" value="PROTEIN_KINASE_ATP"/>
    <property type="match status" value="1"/>
</dbReference>
<feature type="compositionally biased region" description="Low complexity" evidence="10">
    <location>
        <begin position="624"/>
        <end position="633"/>
    </location>
</feature>
<evidence type="ECO:0000313" key="15">
    <source>
        <dbReference type="Proteomes" id="UP000824208"/>
    </source>
</evidence>
<evidence type="ECO:0000256" key="9">
    <source>
        <dbReference type="PROSITE-ProRule" id="PRU10141"/>
    </source>
</evidence>
<dbReference type="PANTHER" id="PTHR43289">
    <property type="entry name" value="MITOGEN-ACTIVATED PROTEIN KINASE KINASE KINASE 20-RELATED"/>
    <property type="match status" value="1"/>
</dbReference>
<dbReference type="PROSITE" id="PS00108">
    <property type="entry name" value="PROTEIN_KINASE_ST"/>
    <property type="match status" value="1"/>
</dbReference>
<evidence type="ECO:0000259" key="12">
    <source>
        <dbReference type="PROSITE" id="PS50011"/>
    </source>
</evidence>
<evidence type="ECO:0000256" key="6">
    <source>
        <dbReference type="ARBA" id="ARBA00022840"/>
    </source>
</evidence>
<dbReference type="GO" id="GO:0004674">
    <property type="term" value="F:protein serine/threonine kinase activity"/>
    <property type="evidence" value="ECO:0007669"/>
    <property type="project" value="UniProtKB-KW"/>
</dbReference>
<dbReference type="Gene3D" id="3.30.10.20">
    <property type="match status" value="3"/>
</dbReference>
<keyword evidence="4 9" id="KW-0547">Nucleotide-binding</keyword>
<dbReference type="InterPro" id="IPR008271">
    <property type="entry name" value="Ser/Thr_kinase_AS"/>
</dbReference>
<sequence>MDRYIGKLLDNRYEILERVGTGGMAVVFKGLDHRLNRLVAIKILKEELAQDAEFRRRFHEESQAVAMLSHPNIMAVYDVSRSDGIDFIVMELLDGITLKQYMQKKGGKLSWKESLHFITQIMKALSHAHSRGIIHRDIKPHNIMVLRDGSIKVADFGIARVTSANQNTMTQEALGSVHYISPEQARGSHIDARSDIYSAGVVLYEMLTGRLPYEGDSPVAVAIQHINSVPLSPRELDPDIPEALEAITMKAMASDVNKRYISADAMLSDLEEFRKNPNISFDFSGLDLTGEGDEPTQIIGANTPSAITHGGHRTPSQQAMEDATRRIPRPRPEDTHSGRRREEPRPQPRPEAEEEPRSPWPIVAAVGVILVFLVGIGYFLYTALAGSWAAAPQEITVPSLIGYTVEEARELPAVVEGNFTIVEGEQQSSSEEEGTIVSQSPDGETTVTNTESNRTITVHVSMGLDDIVMPDLYNQEQTMALQMLEQLNLNLDIRTEEEPSEDVGAQRVLRQEPEANTPLQEGDTVTLYISTGPETKPVTLVPFIGQTYDWAASWLSENNLKVERRDVYDDTVAEGVVIDQSIASGTEVAEGATITLTVSRGPEPEPDPTPSPEPSVEPSEEPESSAQPSAPAETESRTLNIPLPNDGREGVQVRVEVNGVEQFDRWVETSLLMVMPTIEYVPPAQVRVYIDGELFSEETY</sequence>
<dbReference type="FunFam" id="1.10.510.10:FF:000021">
    <property type="entry name" value="Serine/threonine protein kinase"/>
    <property type="match status" value="1"/>
</dbReference>
<dbReference type="Gene3D" id="1.10.510.10">
    <property type="entry name" value="Transferase(Phosphotransferase) domain 1"/>
    <property type="match status" value="1"/>
</dbReference>
<proteinExistence type="predicted"/>
<evidence type="ECO:0000313" key="14">
    <source>
        <dbReference type="EMBL" id="HJB58002.1"/>
    </source>
</evidence>
<comment type="caution">
    <text evidence="14">The sequence shown here is derived from an EMBL/GenBank/DDBJ whole genome shotgun (WGS) entry which is preliminary data.</text>
</comment>
<accession>A0A9D2S617</accession>
<reference evidence="14" key="1">
    <citation type="journal article" date="2021" name="PeerJ">
        <title>Extensive microbial diversity within the chicken gut microbiome revealed by metagenomics and culture.</title>
        <authorList>
            <person name="Gilroy R."/>
            <person name="Ravi A."/>
            <person name="Getino M."/>
            <person name="Pursley I."/>
            <person name="Horton D.L."/>
            <person name="Alikhan N.F."/>
            <person name="Baker D."/>
            <person name="Gharbi K."/>
            <person name="Hall N."/>
            <person name="Watson M."/>
            <person name="Adriaenssens E.M."/>
            <person name="Foster-Nyarko E."/>
            <person name="Jarju S."/>
            <person name="Secka A."/>
            <person name="Antonio M."/>
            <person name="Oren A."/>
            <person name="Chaudhuri R.R."/>
            <person name="La Ragione R."/>
            <person name="Hildebrand F."/>
            <person name="Pallen M.J."/>
        </authorList>
    </citation>
    <scope>NUCLEOTIDE SEQUENCE</scope>
    <source>
        <strain evidence="14">CHK189-11263</strain>
    </source>
</reference>
<dbReference type="Pfam" id="PF03793">
    <property type="entry name" value="PASTA"/>
    <property type="match status" value="3"/>
</dbReference>
<keyword evidence="6 9" id="KW-0067">ATP-binding</keyword>
<gene>
    <name evidence="14" type="primary">pknB</name>
    <name evidence="14" type="ORF">H9714_10690</name>
</gene>
<reference evidence="14" key="2">
    <citation type="submission" date="2021-04" db="EMBL/GenBank/DDBJ databases">
        <authorList>
            <person name="Gilroy R."/>
        </authorList>
    </citation>
    <scope>NUCLEOTIDE SEQUENCE</scope>
    <source>
        <strain evidence="14">CHK189-11263</strain>
    </source>
</reference>
<keyword evidence="5 14" id="KW-0418">Kinase</keyword>
<dbReference type="InterPro" id="IPR011009">
    <property type="entry name" value="Kinase-like_dom_sf"/>
</dbReference>
<dbReference type="NCBIfam" id="NF033483">
    <property type="entry name" value="PknB_PASTA_kin"/>
    <property type="match status" value="1"/>
</dbReference>
<dbReference type="CDD" id="cd06577">
    <property type="entry name" value="PASTA_pknB"/>
    <property type="match status" value="3"/>
</dbReference>
<dbReference type="AlphaFoldDB" id="A0A9D2S617"/>
<evidence type="ECO:0000256" key="11">
    <source>
        <dbReference type="SAM" id="Phobius"/>
    </source>
</evidence>
<keyword evidence="11" id="KW-0812">Transmembrane</keyword>
<feature type="compositionally biased region" description="Basic and acidic residues" evidence="10">
    <location>
        <begin position="322"/>
        <end position="357"/>
    </location>
</feature>
<keyword evidence="2" id="KW-0723">Serine/threonine-protein kinase</keyword>
<evidence type="ECO:0000256" key="2">
    <source>
        <dbReference type="ARBA" id="ARBA00022527"/>
    </source>
</evidence>
<evidence type="ECO:0000256" key="1">
    <source>
        <dbReference type="ARBA" id="ARBA00012513"/>
    </source>
</evidence>
<evidence type="ECO:0000256" key="8">
    <source>
        <dbReference type="ARBA" id="ARBA00048679"/>
    </source>
</evidence>
<feature type="transmembrane region" description="Helical" evidence="11">
    <location>
        <begin position="360"/>
        <end position="381"/>
    </location>
</feature>
<dbReference type="InterPro" id="IPR005543">
    <property type="entry name" value="PASTA_dom"/>
</dbReference>
<organism evidence="14 15">
    <name type="scientific">Candidatus Flavonifractor intestinipullorum</name>
    <dbReference type="NCBI Taxonomy" id="2838587"/>
    <lineage>
        <taxon>Bacteria</taxon>
        <taxon>Bacillati</taxon>
        <taxon>Bacillota</taxon>
        <taxon>Clostridia</taxon>
        <taxon>Eubacteriales</taxon>
        <taxon>Oscillospiraceae</taxon>
        <taxon>Flavonifractor</taxon>
    </lineage>
</organism>
<keyword evidence="11" id="KW-1133">Transmembrane helix</keyword>
<evidence type="ECO:0000256" key="5">
    <source>
        <dbReference type="ARBA" id="ARBA00022777"/>
    </source>
</evidence>
<dbReference type="InterPro" id="IPR017441">
    <property type="entry name" value="Protein_kinase_ATP_BS"/>
</dbReference>
<dbReference type="PROSITE" id="PS50011">
    <property type="entry name" value="PROTEIN_KINASE_DOM"/>
    <property type="match status" value="1"/>
</dbReference>
<feature type="domain" description="Protein kinase" evidence="12">
    <location>
        <begin position="13"/>
        <end position="274"/>
    </location>
</feature>
<feature type="domain" description="PASTA" evidence="13">
    <location>
        <begin position="532"/>
        <end position="600"/>
    </location>
</feature>
<evidence type="ECO:0000256" key="4">
    <source>
        <dbReference type="ARBA" id="ARBA00022741"/>
    </source>
</evidence>
<dbReference type="Gene3D" id="3.30.200.20">
    <property type="entry name" value="Phosphorylase Kinase, domain 1"/>
    <property type="match status" value="1"/>
</dbReference>
<name>A0A9D2S617_9FIRM</name>
<dbReference type="GO" id="GO:0005524">
    <property type="term" value="F:ATP binding"/>
    <property type="evidence" value="ECO:0007669"/>
    <property type="project" value="UniProtKB-UniRule"/>
</dbReference>
<dbReference type="InterPro" id="IPR000719">
    <property type="entry name" value="Prot_kinase_dom"/>
</dbReference>
<dbReference type="EC" id="2.7.11.1" evidence="1"/>
<evidence type="ECO:0000256" key="10">
    <source>
        <dbReference type="SAM" id="MobiDB-lite"/>
    </source>
</evidence>
<dbReference type="EMBL" id="DWYC01000094">
    <property type="protein sequence ID" value="HJB58002.1"/>
    <property type="molecule type" value="Genomic_DNA"/>
</dbReference>
<dbReference type="PANTHER" id="PTHR43289:SF34">
    <property type="entry name" value="SERINE_THREONINE-PROTEIN KINASE YBDM-RELATED"/>
    <property type="match status" value="1"/>
</dbReference>
<feature type="binding site" evidence="9">
    <location>
        <position position="42"/>
    </location>
    <ligand>
        <name>ATP</name>
        <dbReference type="ChEBI" id="CHEBI:30616"/>
    </ligand>
</feature>
<dbReference type="Pfam" id="PF00069">
    <property type="entry name" value="Pkinase"/>
    <property type="match status" value="1"/>
</dbReference>
<dbReference type="SMART" id="SM00740">
    <property type="entry name" value="PASTA"/>
    <property type="match status" value="3"/>
</dbReference>